<gene>
    <name evidence="1" type="ORF">BECKLFY1418C_GA0070996_10869</name>
</gene>
<dbReference type="EMBL" id="CAADFN010000086">
    <property type="protein sequence ID" value="VFK21133.1"/>
    <property type="molecule type" value="Genomic_DNA"/>
</dbReference>
<protein>
    <submittedName>
        <fullName evidence="1">Uncharacterized protein</fullName>
    </submittedName>
</protein>
<dbReference type="AlphaFoldDB" id="A0A450WVN3"/>
<organism evidence="1">
    <name type="scientific">Candidatus Kentrum sp. LFY</name>
    <dbReference type="NCBI Taxonomy" id="2126342"/>
    <lineage>
        <taxon>Bacteria</taxon>
        <taxon>Pseudomonadati</taxon>
        <taxon>Pseudomonadota</taxon>
        <taxon>Gammaproteobacteria</taxon>
        <taxon>Candidatus Kentrum</taxon>
    </lineage>
</organism>
<sequence>MFRYRKNKDSDQAHACAKTHPTSALAQGANIFTVSLVGWVRQYVYSGYLHIRDPSSE</sequence>
<reference evidence="1" key="1">
    <citation type="submission" date="2019-02" db="EMBL/GenBank/DDBJ databases">
        <authorList>
            <person name="Gruber-Vodicka R. H."/>
            <person name="Seah K. B. B."/>
        </authorList>
    </citation>
    <scope>NUCLEOTIDE SEQUENCE</scope>
    <source>
        <strain evidence="1">BECK_BY7</strain>
    </source>
</reference>
<name>A0A450WVN3_9GAMM</name>
<proteinExistence type="predicted"/>
<evidence type="ECO:0000313" key="1">
    <source>
        <dbReference type="EMBL" id="VFK21133.1"/>
    </source>
</evidence>
<accession>A0A450WVN3</accession>